<protein>
    <submittedName>
        <fullName evidence="2">RES domain-containing protein</fullName>
    </submittedName>
</protein>
<organism evidence="2 3">
    <name type="scientific">[Mycobacterium] nativiensis</name>
    <dbReference type="NCBI Taxonomy" id="2855503"/>
    <lineage>
        <taxon>Bacteria</taxon>
        <taxon>Bacillati</taxon>
        <taxon>Actinomycetota</taxon>
        <taxon>Actinomycetes</taxon>
        <taxon>Mycobacteriales</taxon>
        <taxon>Mycobacteriaceae</taxon>
        <taxon>Mycolicibacter</taxon>
    </lineage>
</organism>
<sequence>MRLWRVLPWDPSAQVGQPGHPLWVPREFQGVGRHDAPDLYGAIYLAEKAVSAIAETLAPFRGTGDLHPAMLARSGRQLALAEVELAASAALVDLDDPPVLVDEGLRPSVIATRERSVTQTYAAELFAAHPDAAGLRWWSTLEASWLQATLFDRALTDLDLGELELLSVDHWAVQEAAEILGLA</sequence>
<gene>
    <name evidence="2" type="ORF">KV113_09310</name>
</gene>
<name>A0ABU5XUU8_9MYCO</name>
<dbReference type="InterPro" id="IPR014914">
    <property type="entry name" value="RES_dom"/>
</dbReference>
<proteinExistence type="predicted"/>
<dbReference type="Proteomes" id="UP001298593">
    <property type="component" value="Unassembled WGS sequence"/>
</dbReference>
<dbReference type="Pfam" id="PF08808">
    <property type="entry name" value="RES"/>
    <property type="match status" value="1"/>
</dbReference>
<accession>A0ABU5XUU8</accession>
<dbReference type="RefSeq" id="WP_329779912.1">
    <property type="nucleotide sequence ID" value="NZ_JAYJJU010000007.1"/>
</dbReference>
<comment type="caution">
    <text evidence="2">The sequence shown here is derived from an EMBL/GenBank/DDBJ whole genome shotgun (WGS) entry which is preliminary data.</text>
</comment>
<reference evidence="2 3" key="1">
    <citation type="submission" date="2023-12" db="EMBL/GenBank/DDBJ databases">
        <title>Description of new species of Mycobacterium terrae complex isolated from sewage at the Sao Paulo Zoological Park Foundation in Brazil.</title>
        <authorList>
            <person name="Romagnoli C.L."/>
            <person name="Conceicao E.C."/>
            <person name="Machado E."/>
            <person name="Barreto L.B.P.F."/>
            <person name="Sharma A."/>
            <person name="Silva N.M."/>
            <person name="Marques L.E."/>
            <person name="Juliana M.A."/>
            <person name="Lourenco M.C.S."/>
            <person name="Digiampietri L.A."/>
            <person name="Suffys P.N."/>
            <person name="Viana-Niero C."/>
        </authorList>
    </citation>
    <scope>NUCLEOTIDE SEQUENCE [LARGE SCALE GENOMIC DNA]</scope>
    <source>
        <strain evidence="2 3">MYC340</strain>
    </source>
</reference>
<keyword evidence="3" id="KW-1185">Reference proteome</keyword>
<evidence type="ECO:0000313" key="2">
    <source>
        <dbReference type="EMBL" id="MEB3031754.1"/>
    </source>
</evidence>
<evidence type="ECO:0000259" key="1">
    <source>
        <dbReference type="Pfam" id="PF08808"/>
    </source>
</evidence>
<dbReference type="EMBL" id="JAYJJU010000007">
    <property type="protein sequence ID" value="MEB3031754.1"/>
    <property type="molecule type" value="Genomic_DNA"/>
</dbReference>
<feature type="domain" description="RES" evidence="1">
    <location>
        <begin position="18"/>
        <end position="152"/>
    </location>
</feature>
<evidence type="ECO:0000313" key="3">
    <source>
        <dbReference type="Proteomes" id="UP001298593"/>
    </source>
</evidence>